<evidence type="ECO:0000313" key="3">
    <source>
        <dbReference type="Proteomes" id="UP000442714"/>
    </source>
</evidence>
<organism evidence="2 3">
    <name type="scientific">Pontixanthobacter aquaemixtae</name>
    <dbReference type="NCBI Taxonomy" id="1958940"/>
    <lineage>
        <taxon>Bacteria</taxon>
        <taxon>Pseudomonadati</taxon>
        <taxon>Pseudomonadota</taxon>
        <taxon>Alphaproteobacteria</taxon>
        <taxon>Sphingomonadales</taxon>
        <taxon>Erythrobacteraceae</taxon>
        <taxon>Pontixanthobacter</taxon>
    </lineage>
</organism>
<evidence type="ECO:0000313" key="2">
    <source>
        <dbReference type="EMBL" id="MXO89614.1"/>
    </source>
</evidence>
<dbReference type="AlphaFoldDB" id="A0A844ZPZ0"/>
<protein>
    <recommendedName>
        <fullName evidence="4">DUF3558 domain-containing protein</fullName>
    </recommendedName>
</protein>
<proteinExistence type="predicted"/>
<comment type="caution">
    <text evidence="2">The sequence shown here is derived from an EMBL/GenBank/DDBJ whole genome shotgun (WGS) entry which is preliminary data.</text>
</comment>
<evidence type="ECO:0008006" key="4">
    <source>
        <dbReference type="Google" id="ProtNLM"/>
    </source>
</evidence>
<name>A0A844ZPZ0_9SPHN</name>
<evidence type="ECO:0000256" key="1">
    <source>
        <dbReference type="SAM" id="SignalP"/>
    </source>
</evidence>
<dbReference type="Proteomes" id="UP000442714">
    <property type="component" value="Unassembled WGS sequence"/>
</dbReference>
<dbReference type="OrthoDB" id="9848454at2"/>
<dbReference type="RefSeq" id="WP_160602999.1">
    <property type="nucleotide sequence ID" value="NZ_WTYX01000001.1"/>
</dbReference>
<sequence>MSLNTAFRSALLGAAFALPAAASAQSASLPTPDPAAFEVTQTDGDRVVAHKQSGGICPMELGGLPLAKTHNLRPSDGTNVACQYDLQQEDGLSRVTGYIYTYRGAEAESEYQAAKGAIRQVSERSAIAITEKPEWGQTCNGAISLALVAAAVNDDPDQPHTVNQWATIYHYDIPAMNGDPARSETSLLSVYEAGDWMVKTRINIPGNSEDDAKKVCDLALSWIQTQADAIGD</sequence>
<accession>A0A844ZPZ0</accession>
<dbReference type="EMBL" id="WTYX01000001">
    <property type="protein sequence ID" value="MXO89614.1"/>
    <property type="molecule type" value="Genomic_DNA"/>
</dbReference>
<reference evidence="2 3" key="1">
    <citation type="submission" date="2019-12" db="EMBL/GenBank/DDBJ databases">
        <title>Genomic-based taxomic classification of the family Erythrobacteraceae.</title>
        <authorList>
            <person name="Xu L."/>
        </authorList>
    </citation>
    <scope>NUCLEOTIDE SEQUENCE [LARGE SCALE GENOMIC DNA]</scope>
    <source>
        <strain evidence="2 3">KCTC 52763</strain>
    </source>
</reference>
<gene>
    <name evidence="2" type="ORF">GRI41_02145</name>
</gene>
<keyword evidence="1" id="KW-0732">Signal</keyword>
<feature type="signal peptide" evidence="1">
    <location>
        <begin position="1"/>
        <end position="24"/>
    </location>
</feature>
<keyword evidence="3" id="KW-1185">Reference proteome</keyword>
<feature type="chain" id="PRO_5032365075" description="DUF3558 domain-containing protein" evidence="1">
    <location>
        <begin position="25"/>
        <end position="232"/>
    </location>
</feature>